<keyword evidence="3" id="KW-1185">Reference proteome</keyword>
<accession>A0A6L5G7Y5</accession>
<keyword evidence="1" id="KW-1133">Transmembrane helix</keyword>
<organism evidence="2 3">
    <name type="scientific">Glycomyces albidus</name>
    <dbReference type="NCBI Taxonomy" id="2656774"/>
    <lineage>
        <taxon>Bacteria</taxon>
        <taxon>Bacillati</taxon>
        <taxon>Actinomycetota</taxon>
        <taxon>Actinomycetes</taxon>
        <taxon>Glycomycetales</taxon>
        <taxon>Glycomycetaceae</taxon>
        <taxon>Glycomyces</taxon>
    </lineage>
</organism>
<name>A0A6L5G7Y5_9ACTN</name>
<evidence type="ECO:0000256" key="1">
    <source>
        <dbReference type="SAM" id="Phobius"/>
    </source>
</evidence>
<keyword evidence="1" id="KW-0472">Membrane</keyword>
<dbReference type="RefSeq" id="WP_153024886.1">
    <property type="nucleotide sequence ID" value="NZ_WIAO01000008.1"/>
</dbReference>
<reference evidence="2 3" key="1">
    <citation type="submission" date="2019-10" db="EMBL/GenBank/DDBJ databases">
        <title>Glycomyces albidus sp. nov., a novel actinomycete isolated from rhizosphere soil of wheat (Triticum aestivum L.).</title>
        <authorList>
            <person name="Qian L."/>
        </authorList>
    </citation>
    <scope>NUCLEOTIDE SEQUENCE [LARGE SCALE GENOMIC DNA]</scope>
    <source>
        <strain evidence="2 3">NEAU-7082</strain>
    </source>
</reference>
<keyword evidence="1" id="KW-0812">Transmembrane</keyword>
<dbReference type="AlphaFoldDB" id="A0A6L5G7Y5"/>
<gene>
    <name evidence="2" type="ORF">GFD30_09160</name>
</gene>
<sequence length="131" mass="13836">MSTEDEGGAEEILGGELPVVPATGKIGVTVALFLFALYLTNRGFADLVSEVVHSELDALPARGICVQQQYDEAGASRYVQVPCWSAATKAEVVEVYSAPPVYDAAGWTSCDYAGGTLIWFEGGLTLCTVPD</sequence>
<feature type="transmembrane region" description="Helical" evidence="1">
    <location>
        <begin position="20"/>
        <end position="39"/>
    </location>
</feature>
<dbReference type="EMBL" id="WIAO01000008">
    <property type="protein sequence ID" value="MQM25736.1"/>
    <property type="molecule type" value="Genomic_DNA"/>
</dbReference>
<dbReference type="Proteomes" id="UP000477750">
    <property type="component" value="Unassembled WGS sequence"/>
</dbReference>
<evidence type="ECO:0000313" key="3">
    <source>
        <dbReference type="Proteomes" id="UP000477750"/>
    </source>
</evidence>
<comment type="caution">
    <text evidence="2">The sequence shown here is derived from an EMBL/GenBank/DDBJ whole genome shotgun (WGS) entry which is preliminary data.</text>
</comment>
<evidence type="ECO:0000313" key="2">
    <source>
        <dbReference type="EMBL" id="MQM25736.1"/>
    </source>
</evidence>
<protein>
    <submittedName>
        <fullName evidence="2">Uncharacterized protein</fullName>
    </submittedName>
</protein>
<proteinExistence type="predicted"/>